<dbReference type="PANTHER" id="PTHR43717:SF1">
    <property type="entry name" value="ANAEROBIC NITRIC OXIDE REDUCTASE FLAVORUBREDOXIN"/>
    <property type="match status" value="1"/>
</dbReference>
<dbReference type="Gene3D" id="3.40.50.360">
    <property type="match status" value="1"/>
</dbReference>
<evidence type="ECO:0000259" key="2">
    <source>
        <dbReference type="PROSITE" id="PS50902"/>
    </source>
</evidence>
<dbReference type="STRING" id="1797197.A2Y75_10360"/>
<dbReference type="InterPro" id="IPR045761">
    <property type="entry name" value="ODP_dom"/>
</dbReference>
<dbReference type="Proteomes" id="UP000177876">
    <property type="component" value="Unassembled WGS sequence"/>
</dbReference>
<dbReference type="PIRSF" id="PIRSF005243">
    <property type="entry name" value="ROO"/>
    <property type="match status" value="1"/>
</dbReference>
<dbReference type="GO" id="GO:0016491">
    <property type="term" value="F:oxidoreductase activity"/>
    <property type="evidence" value="ECO:0007669"/>
    <property type="project" value="InterPro"/>
</dbReference>
<dbReference type="Pfam" id="PF00258">
    <property type="entry name" value="Flavodoxin_1"/>
    <property type="match status" value="1"/>
</dbReference>
<dbReference type="SMART" id="SM00849">
    <property type="entry name" value="Lactamase_B"/>
    <property type="match status" value="1"/>
</dbReference>
<evidence type="ECO:0000256" key="1">
    <source>
        <dbReference type="ARBA" id="ARBA00007121"/>
    </source>
</evidence>
<comment type="similarity">
    <text evidence="1">In the N-terminal section; belongs to the zinc metallo-hydrolase group 3 family.</text>
</comment>
<protein>
    <recommendedName>
        <fullName evidence="2">Flavodoxin-like domain-containing protein</fullName>
    </recommendedName>
</protein>
<dbReference type="InterPro" id="IPR008254">
    <property type="entry name" value="Flavodoxin/NO_synth"/>
</dbReference>
<dbReference type="GO" id="GO:0009055">
    <property type="term" value="F:electron transfer activity"/>
    <property type="evidence" value="ECO:0007669"/>
    <property type="project" value="InterPro"/>
</dbReference>
<reference evidence="3 4" key="1">
    <citation type="journal article" date="2016" name="Nat. Commun.">
        <title>Thousands of microbial genomes shed light on interconnected biogeochemical processes in an aquifer system.</title>
        <authorList>
            <person name="Anantharaman K."/>
            <person name="Brown C.T."/>
            <person name="Hug L.A."/>
            <person name="Sharon I."/>
            <person name="Castelle C.J."/>
            <person name="Probst A.J."/>
            <person name="Thomas B.C."/>
            <person name="Singh A."/>
            <person name="Wilkins M.J."/>
            <person name="Karaoz U."/>
            <person name="Brodie E.L."/>
            <person name="Williams K.H."/>
            <person name="Hubbard S.S."/>
            <person name="Banfield J.F."/>
        </authorList>
    </citation>
    <scope>NUCLEOTIDE SEQUENCE [LARGE SCALE GENOMIC DNA]</scope>
</reference>
<dbReference type="InterPro" id="IPR001279">
    <property type="entry name" value="Metallo-B-lactamas"/>
</dbReference>
<evidence type="ECO:0000313" key="4">
    <source>
        <dbReference type="Proteomes" id="UP000177876"/>
    </source>
</evidence>
<feature type="domain" description="Flavodoxin-like" evidence="2">
    <location>
        <begin position="253"/>
        <end position="392"/>
    </location>
</feature>
<name>A0A1F2WSN4_9ACTN</name>
<dbReference type="EMBL" id="MELK01000009">
    <property type="protein sequence ID" value="OFW59869.1"/>
    <property type="molecule type" value="Genomic_DNA"/>
</dbReference>
<organism evidence="3 4">
    <name type="scientific">Candidatus Solincola sediminis</name>
    <dbReference type="NCBI Taxonomy" id="1797199"/>
    <lineage>
        <taxon>Bacteria</taxon>
        <taxon>Bacillati</taxon>
        <taxon>Actinomycetota</taxon>
        <taxon>Candidatus Geothermincolia</taxon>
        <taxon>Candidatus Geothermincolales</taxon>
        <taxon>Candidatus Geothermincolaceae</taxon>
        <taxon>Candidatus Solincola</taxon>
    </lineage>
</organism>
<dbReference type="SUPFAM" id="SSF52218">
    <property type="entry name" value="Flavoproteins"/>
    <property type="match status" value="1"/>
</dbReference>
<sequence length="398" mass="45193">MDGLKVEIKPGIYWIGVNDRVKDLFEGIWPLPRGISYNSYLVIDEKVAVIDGVEEGFSQEWYENIERLIDPSKIDYVISNHMEPDHSGSLPFIRRMVPEATIVLSEKAREMLNDFYGIRENVQTVGDGDEISLGERTLRFHEIPYVHWPETMVTYLMEEKVLFSGDAFGTYGALDGGFFDDQVDVDYYIDEMLRYYANIIGMYSIPVQNALSKLGGLSMDVIAPAHGPIWRQDIGRVIGLYDRWSHWEGEKGVALIYGSMYGNTIEAMEAVGRGVISGGCPTLRIYDVSRTSFSILLQECWHWKGVILGAPTYDTGIFIPMDNLLSSLHHKRLKNRICGLFGSFTWSGGAMRKMRGIVDELKWEVVEPEVPFKSHATEEHLEQLEALGRAVAERVMQD</sequence>
<dbReference type="PROSITE" id="PS50902">
    <property type="entry name" value="FLAVODOXIN_LIKE"/>
    <property type="match status" value="1"/>
</dbReference>
<evidence type="ECO:0000313" key="3">
    <source>
        <dbReference type="EMBL" id="OFW59869.1"/>
    </source>
</evidence>
<comment type="caution">
    <text evidence="3">The sequence shown here is derived from an EMBL/GenBank/DDBJ whole genome shotgun (WGS) entry which is preliminary data.</text>
</comment>
<dbReference type="AlphaFoldDB" id="A0A1F2WSN4"/>
<dbReference type="Pfam" id="PF19583">
    <property type="entry name" value="ODP"/>
    <property type="match status" value="1"/>
</dbReference>
<dbReference type="InterPro" id="IPR016440">
    <property type="entry name" value="Rubredoxin-O_OxRdtase"/>
</dbReference>
<gene>
    <name evidence="3" type="ORF">A2Y75_10360</name>
</gene>
<proteinExistence type="inferred from homology"/>
<accession>A0A1F2WSN4</accession>
<dbReference type="PANTHER" id="PTHR43717">
    <property type="entry name" value="ANAEROBIC NITRIC OXIDE REDUCTASE FLAVORUBREDOXIN"/>
    <property type="match status" value="1"/>
</dbReference>
<dbReference type="SUPFAM" id="SSF56281">
    <property type="entry name" value="Metallo-hydrolase/oxidoreductase"/>
    <property type="match status" value="1"/>
</dbReference>
<dbReference type="CDD" id="cd07709">
    <property type="entry name" value="flavodiiron_proteins_MBL-fold"/>
    <property type="match status" value="1"/>
</dbReference>
<dbReference type="GO" id="GO:0046872">
    <property type="term" value="F:metal ion binding"/>
    <property type="evidence" value="ECO:0007669"/>
    <property type="project" value="InterPro"/>
</dbReference>
<dbReference type="Gene3D" id="3.60.15.10">
    <property type="entry name" value="Ribonuclease Z/Hydroxyacylglutathione hydrolase-like"/>
    <property type="match status" value="1"/>
</dbReference>
<dbReference type="InterPro" id="IPR036866">
    <property type="entry name" value="RibonucZ/Hydroxyglut_hydro"/>
</dbReference>
<dbReference type="GO" id="GO:0010181">
    <property type="term" value="F:FMN binding"/>
    <property type="evidence" value="ECO:0007669"/>
    <property type="project" value="InterPro"/>
</dbReference>
<dbReference type="InterPro" id="IPR029039">
    <property type="entry name" value="Flavoprotein-like_sf"/>
</dbReference>